<dbReference type="RefSeq" id="WP_253568677.1">
    <property type="nucleotide sequence ID" value="NZ_JAMZEK010000004.1"/>
</dbReference>
<comment type="caution">
    <text evidence="1">The sequence shown here is derived from an EMBL/GenBank/DDBJ whole genome shotgun (WGS) entry which is preliminary data.</text>
</comment>
<sequence>MDTTGEDIEWEQPWRAIQFAAEIPHVQNQLERELSAQHPLYGTEARVIGRRIDNDDVVAVLRDGTYVNVHLVWATGSSPGAFPGKYPSWFTYGHQDQFIHAMQADAAEYRGEA</sequence>
<organism evidence="1 2">
    <name type="scientific">Dyella lutea</name>
    <dbReference type="NCBI Taxonomy" id="2950441"/>
    <lineage>
        <taxon>Bacteria</taxon>
        <taxon>Pseudomonadati</taxon>
        <taxon>Pseudomonadota</taxon>
        <taxon>Gammaproteobacteria</taxon>
        <taxon>Lysobacterales</taxon>
        <taxon>Rhodanobacteraceae</taxon>
        <taxon>Dyella</taxon>
    </lineage>
</organism>
<dbReference type="Proteomes" id="UP001204615">
    <property type="component" value="Unassembled WGS sequence"/>
</dbReference>
<proteinExistence type="predicted"/>
<dbReference type="EMBL" id="JAMZEK010000004">
    <property type="protein sequence ID" value="MCP1375901.1"/>
    <property type="molecule type" value="Genomic_DNA"/>
</dbReference>
<protein>
    <submittedName>
        <fullName evidence="1">Uncharacterized protein</fullName>
    </submittedName>
</protein>
<gene>
    <name evidence="1" type="ORF">NC595_17765</name>
</gene>
<reference evidence="1 2" key="1">
    <citation type="submission" date="2022-06" db="EMBL/GenBank/DDBJ databases">
        <title>Dyella sp. Sa strain:Sa Genome sequencing.</title>
        <authorList>
            <person name="Park S."/>
        </authorList>
    </citation>
    <scope>NUCLEOTIDE SEQUENCE [LARGE SCALE GENOMIC DNA]</scope>
    <source>
        <strain evidence="1 2">Sa</strain>
    </source>
</reference>
<name>A0ABT1FEU6_9GAMM</name>
<evidence type="ECO:0000313" key="1">
    <source>
        <dbReference type="EMBL" id="MCP1375901.1"/>
    </source>
</evidence>
<keyword evidence="2" id="KW-1185">Reference proteome</keyword>
<accession>A0ABT1FEU6</accession>
<evidence type="ECO:0000313" key="2">
    <source>
        <dbReference type="Proteomes" id="UP001204615"/>
    </source>
</evidence>